<protein>
    <submittedName>
        <fullName evidence="2">Uncharacterized protein</fullName>
    </submittedName>
</protein>
<evidence type="ECO:0000313" key="3">
    <source>
        <dbReference type="Proteomes" id="UP001195483"/>
    </source>
</evidence>
<name>A0AAE0TIT0_9BIVA</name>
<gene>
    <name evidence="2" type="ORF">CHS0354_005437</name>
</gene>
<evidence type="ECO:0000313" key="2">
    <source>
        <dbReference type="EMBL" id="KAK3611006.1"/>
    </source>
</evidence>
<feature type="region of interest" description="Disordered" evidence="1">
    <location>
        <begin position="100"/>
        <end position="125"/>
    </location>
</feature>
<proteinExistence type="predicted"/>
<organism evidence="2 3">
    <name type="scientific">Potamilus streckersoni</name>
    <dbReference type="NCBI Taxonomy" id="2493646"/>
    <lineage>
        <taxon>Eukaryota</taxon>
        <taxon>Metazoa</taxon>
        <taxon>Spiralia</taxon>
        <taxon>Lophotrochozoa</taxon>
        <taxon>Mollusca</taxon>
        <taxon>Bivalvia</taxon>
        <taxon>Autobranchia</taxon>
        <taxon>Heteroconchia</taxon>
        <taxon>Palaeoheterodonta</taxon>
        <taxon>Unionida</taxon>
        <taxon>Unionoidea</taxon>
        <taxon>Unionidae</taxon>
        <taxon>Ambleminae</taxon>
        <taxon>Lampsilini</taxon>
        <taxon>Potamilus</taxon>
    </lineage>
</organism>
<sequence>MPFTSGREEDGPEYLNIISSGLETLGRLWSGSPSSNRRQRYHGCAPSLENALFKRATRRSVSAKMPFQAGEKIRADSSPDVPCQAKETDTMDVHINEEISFSNGREDDGPKCLNDLSSGREDKDGPDYLNALSSLARSYGQGLVCKSFVKQIKRIPTTTSLQQVDVHNNKETPFSSGIEKDGPEYLNALSNIHNDSEMPISTGLEAGKLFLNGISSGREETGRLLSGNLLKSIVKLESRLLWVTLTIHNVGRNSFSVVHNT</sequence>
<reference evidence="2" key="1">
    <citation type="journal article" date="2021" name="Genome Biol. Evol.">
        <title>A High-Quality Reference Genome for a Parasitic Bivalve with Doubly Uniparental Inheritance (Bivalvia: Unionida).</title>
        <authorList>
            <person name="Smith C.H."/>
        </authorList>
    </citation>
    <scope>NUCLEOTIDE SEQUENCE</scope>
    <source>
        <strain evidence="2">CHS0354</strain>
    </source>
</reference>
<reference evidence="2" key="3">
    <citation type="submission" date="2023-05" db="EMBL/GenBank/DDBJ databases">
        <authorList>
            <person name="Smith C.H."/>
        </authorList>
    </citation>
    <scope>NUCLEOTIDE SEQUENCE</scope>
    <source>
        <strain evidence="2">CHS0354</strain>
        <tissue evidence="2">Mantle</tissue>
    </source>
</reference>
<keyword evidence="3" id="KW-1185">Reference proteome</keyword>
<evidence type="ECO:0000256" key="1">
    <source>
        <dbReference type="SAM" id="MobiDB-lite"/>
    </source>
</evidence>
<comment type="caution">
    <text evidence="2">The sequence shown here is derived from an EMBL/GenBank/DDBJ whole genome shotgun (WGS) entry which is preliminary data.</text>
</comment>
<accession>A0AAE0TIT0</accession>
<reference evidence="2" key="2">
    <citation type="journal article" date="2021" name="Genome Biol. Evol.">
        <title>Developing a high-quality reference genome for a parasitic bivalve with doubly uniparental inheritance (Bivalvia: Unionida).</title>
        <authorList>
            <person name="Smith C.H."/>
        </authorList>
    </citation>
    <scope>NUCLEOTIDE SEQUENCE</scope>
    <source>
        <strain evidence="2">CHS0354</strain>
        <tissue evidence="2">Mantle</tissue>
    </source>
</reference>
<dbReference type="AlphaFoldDB" id="A0AAE0TIT0"/>
<dbReference type="Proteomes" id="UP001195483">
    <property type="component" value="Unassembled WGS sequence"/>
</dbReference>
<dbReference type="EMBL" id="JAEAOA010000383">
    <property type="protein sequence ID" value="KAK3611006.1"/>
    <property type="molecule type" value="Genomic_DNA"/>
</dbReference>